<dbReference type="InterPro" id="IPR006674">
    <property type="entry name" value="HD_domain"/>
</dbReference>
<dbReference type="AlphaFoldDB" id="U2FRF5"/>
<proteinExistence type="predicted"/>
<dbReference type="Gene3D" id="1.10.472.50">
    <property type="entry name" value="HD-domain/PDEase-like"/>
    <property type="match status" value="1"/>
</dbReference>
<dbReference type="RefSeq" id="WP_008826356.1">
    <property type="nucleotide sequence ID" value="NZ_AFNU02000001.1"/>
</dbReference>
<feature type="domain" description="HD" evidence="1">
    <location>
        <begin position="26"/>
        <end position="129"/>
    </location>
</feature>
<dbReference type="GO" id="GO:0016787">
    <property type="term" value="F:hydrolase activity"/>
    <property type="evidence" value="ECO:0007669"/>
    <property type="project" value="UniProtKB-KW"/>
</dbReference>
<comment type="caution">
    <text evidence="2">The sequence shown here is derived from an EMBL/GenBank/DDBJ whole genome shotgun (WGS) entry which is preliminary data.</text>
</comment>
<reference evidence="2 3" key="2">
    <citation type="journal article" date="2013" name="PLoS ONE">
        <title>INDIGO - INtegrated Data Warehouse of MIcrobial GenOmes with Examples from the Red Sea Extremophiles.</title>
        <authorList>
            <person name="Alam I."/>
            <person name="Antunes A."/>
            <person name="Kamau A.A."/>
            <person name="Ba Alawi W."/>
            <person name="Kalkatawi M."/>
            <person name="Stingl U."/>
            <person name="Bajic V.B."/>
        </authorList>
    </citation>
    <scope>NUCLEOTIDE SEQUENCE [LARGE SCALE GENOMIC DNA]</scope>
    <source>
        <strain evidence="2 3">SSD-17B</strain>
    </source>
</reference>
<dbReference type="OrthoDB" id="9797344at2"/>
<organism evidence="2 3">
    <name type="scientific">Haloplasma contractile SSD-17B</name>
    <dbReference type="NCBI Taxonomy" id="1033810"/>
    <lineage>
        <taxon>Bacteria</taxon>
        <taxon>Bacillati</taxon>
        <taxon>Mycoplasmatota</taxon>
        <taxon>Mollicutes</taxon>
        <taxon>Haloplasmatales</taxon>
        <taxon>Haloplasmataceae</taxon>
        <taxon>Haloplasma</taxon>
    </lineage>
</organism>
<dbReference type="EMBL" id="AFNU02000001">
    <property type="protein sequence ID" value="ERJ13539.1"/>
    <property type="molecule type" value="Genomic_DNA"/>
</dbReference>
<dbReference type="PANTHER" id="PTHR33594:SF1">
    <property type="entry name" value="HD_PDEASE DOMAIN-CONTAINING PROTEIN"/>
    <property type="match status" value="1"/>
</dbReference>
<dbReference type="Proteomes" id="UP000005707">
    <property type="component" value="Unassembled WGS sequence"/>
</dbReference>
<evidence type="ECO:0000259" key="1">
    <source>
        <dbReference type="PROSITE" id="PS51831"/>
    </source>
</evidence>
<gene>
    <name evidence="2" type="ORF">HLPCO_000205</name>
</gene>
<dbReference type="Gene3D" id="1.20.58.1910">
    <property type="match status" value="1"/>
</dbReference>
<evidence type="ECO:0000313" key="2">
    <source>
        <dbReference type="EMBL" id="ERJ13539.1"/>
    </source>
</evidence>
<dbReference type="eggNOG" id="COG1418">
    <property type="taxonomic scope" value="Bacteria"/>
</dbReference>
<dbReference type="PANTHER" id="PTHR33594">
    <property type="entry name" value="SUPERFAMILY HYDROLASE, PUTATIVE (AFU_ORTHOLOGUE AFUA_1G03035)-RELATED"/>
    <property type="match status" value="1"/>
</dbReference>
<keyword evidence="2" id="KW-0378">Hydrolase</keyword>
<accession>U2FRF5</accession>
<protein>
    <submittedName>
        <fullName evidence="2">Hydrolase protein</fullName>
    </submittedName>
</protein>
<dbReference type="SUPFAM" id="SSF109604">
    <property type="entry name" value="HD-domain/PDEase-like"/>
    <property type="match status" value="1"/>
</dbReference>
<dbReference type="InterPro" id="IPR003607">
    <property type="entry name" value="HD/PDEase_dom"/>
</dbReference>
<dbReference type="SMART" id="SM00471">
    <property type="entry name" value="HDc"/>
    <property type="match status" value="1"/>
</dbReference>
<reference evidence="2 3" key="1">
    <citation type="journal article" date="2011" name="J. Bacteriol.">
        <title>Genome sequence of Haloplasma contractile, an unusual contractile bacterium from a deep-sea anoxic brine lake.</title>
        <authorList>
            <person name="Antunes A."/>
            <person name="Alam I."/>
            <person name="El Dorry H."/>
            <person name="Siam R."/>
            <person name="Robertson A."/>
            <person name="Bajic V.B."/>
            <person name="Stingl U."/>
        </authorList>
    </citation>
    <scope>NUCLEOTIDE SEQUENCE [LARGE SCALE GENOMIC DNA]</scope>
    <source>
        <strain evidence="2 3">SSD-17B</strain>
    </source>
</reference>
<sequence>MTQNQVIDQIRQFVKQKLDNEGTGHDWWHIERVYNLAIALAKREGADLFTVKVAALLHDIADHKFNNGNSAIGAKIAKQLLIECGCKAELAETVYTIINTMSYKGGTVSSKQETLEGKVVQDADRLDALGAIGIARTFAYGGSKGRELYNPEIKPQQYENFESYKKSNSPTLNHFYEKLLLLKDLMNTESATELAKKRTEYMKQYLQQFYSEWDALDFDA</sequence>
<dbReference type="STRING" id="1033810.HLPCO_000205"/>
<dbReference type="PROSITE" id="PS51831">
    <property type="entry name" value="HD"/>
    <property type="match status" value="1"/>
</dbReference>
<dbReference type="InParanoid" id="U2FRF5"/>
<dbReference type="FunCoup" id="U2FRF5">
    <property type="interactions" value="88"/>
</dbReference>
<evidence type="ECO:0000313" key="3">
    <source>
        <dbReference type="Proteomes" id="UP000005707"/>
    </source>
</evidence>
<name>U2FRF5_9MOLU</name>
<dbReference type="Pfam" id="PF01966">
    <property type="entry name" value="HD"/>
    <property type="match status" value="1"/>
</dbReference>
<keyword evidence="3" id="KW-1185">Reference proteome</keyword>
<dbReference type="CDD" id="cd00077">
    <property type="entry name" value="HDc"/>
    <property type="match status" value="1"/>
</dbReference>